<sequence>MHYKNIAIASLLVTQLTACGGGSSDSGGQIAISNTAYTGSRELAPLNTNNQAIFAEGVFISITNITKAVTAVTGRSATSKNQVPPQNNQARSIDVGGSCPSGGTQRVIGELDNINNTGTLQITSTQCNTGSGVIDGVLTITVNAFDAALQTATDFTMSTSNLSEIINGISYSTTGSVHYTENTSTGELRAVSTLLRKSNSGSQLLDNNLQLVTNNNGDYLSGGMCENANGCVKLSTLAPFIAINGTPMQGEIVIEGNNGGKLHLRLIDARLWMGLDANGDGTDESTTQYITQ</sequence>
<gene>
    <name evidence="1" type="ORF">SAMN05660964_02603</name>
</gene>
<evidence type="ECO:0008006" key="3">
    <source>
        <dbReference type="Google" id="ProtNLM"/>
    </source>
</evidence>
<dbReference type="Proteomes" id="UP000199397">
    <property type="component" value="Unassembled WGS sequence"/>
</dbReference>
<dbReference type="EMBL" id="FNQP01000015">
    <property type="protein sequence ID" value="SEA84234.1"/>
    <property type="molecule type" value="Genomic_DNA"/>
</dbReference>
<accession>A0A1H4EGN7</accession>
<reference evidence="1 2" key="1">
    <citation type="submission" date="2016-10" db="EMBL/GenBank/DDBJ databases">
        <authorList>
            <person name="de Groot N.N."/>
        </authorList>
    </citation>
    <scope>NUCLEOTIDE SEQUENCE [LARGE SCALE GENOMIC DNA]</scope>
    <source>
        <strain evidence="1 2">DSM 21228</strain>
    </source>
</reference>
<name>A0A1H4EGN7_9GAMM</name>
<proteinExistence type="predicted"/>
<protein>
    <recommendedName>
        <fullName evidence="3">Lipoprotein</fullName>
    </recommendedName>
</protein>
<dbReference type="RefSeq" id="WP_093069289.1">
    <property type="nucleotide sequence ID" value="NZ_FNQP01000015.1"/>
</dbReference>
<evidence type="ECO:0000313" key="2">
    <source>
        <dbReference type="Proteomes" id="UP000199397"/>
    </source>
</evidence>
<dbReference type="STRING" id="525918.SAMN05660964_02603"/>
<dbReference type="OrthoDB" id="5624886at2"/>
<keyword evidence="2" id="KW-1185">Reference proteome</keyword>
<evidence type="ECO:0000313" key="1">
    <source>
        <dbReference type="EMBL" id="SEA84234.1"/>
    </source>
</evidence>
<organism evidence="1 2">
    <name type="scientific">Thiothrix caldifontis</name>
    <dbReference type="NCBI Taxonomy" id="525918"/>
    <lineage>
        <taxon>Bacteria</taxon>
        <taxon>Pseudomonadati</taxon>
        <taxon>Pseudomonadota</taxon>
        <taxon>Gammaproteobacteria</taxon>
        <taxon>Thiotrichales</taxon>
        <taxon>Thiotrichaceae</taxon>
        <taxon>Thiothrix</taxon>
    </lineage>
</organism>
<dbReference type="AlphaFoldDB" id="A0A1H4EGN7"/>